<feature type="region of interest" description="Disordered" evidence="1">
    <location>
        <begin position="1"/>
        <end position="25"/>
    </location>
</feature>
<proteinExistence type="predicted"/>
<gene>
    <name evidence="2" type="ORF">ABWT76_003125</name>
</gene>
<evidence type="ECO:0000313" key="2">
    <source>
        <dbReference type="EMBL" id="XCM34520.1"/>
    </source>
</evidence>
<evidence type="ECO:0008006" key="3">
    <source>
        <dbReference type="Google" id="ProtNLM"/>
    </source>
</evidence>
<organism evidence="2">
    <name type="scientific">Planktothricoides raciborskii GIHE-MW2</name>
    <dbReference type="NCBI Taxonomy" id="2792601"/>
    <lineage>
        <taxon>Bacteria</taxon>
        <taxon>Bacillati</taxon>
        <taxon>Cyanobacteriota</taxon>
        <taxon>Cyanophyceae</taxon>
        <taxon>Oscillatoriophycideae</taxon>
        <taxon>Oscillatoriales</taxon>
        <taxon>Oscillatoriaceae</taxon>
        <taxon>Planktothricoides</taxon>
    </lineage>
</organism>
<protein>
    <recommendedName>
        <fullName evidence="3">Helix-turn-helix domain-containing protein</fullName>
    </recommendedName>
</protein>
<dbReference type="AlphaFoldDB" id="A0AAU8J7L1"/>
<name>A0AAU8J7L1_9CYAN</name>
<dbReference type="EMBL" id="CP159837">
    <property type="protein sequence ID" value="XCM34520.1"/>
    <property type="molecule type" value="Genomic_DNA"/>
</dbReference>
<dbReference type="RefSeq" id="WP_354634593.1">
    <property type="nucleotide sequence ID" value="NZ_CP159837.1"/>
</dbReference>
<reference evidence="2" key="1">
    <citation type="submission" date="2024-07" db="EMBL/GenBank/DDBJ databases">
        <authorList>
            <person name="Kim Y.J."/>
            <person name="Jeong J.Y."/>
        </authorList>
    </citation>
    <scope>NUCLEOTIDE SEQUENCE</scope>
    <source>
        <strain evidence="2">GIHE-MW2</strain>
    </source>
</reference>
<sequence length="82" mass="9276">MNAYQLSLFGEPTPINHQQSRKSAPRQQTHIIQCSTEQAAILMEISKSTLYSARKQGKTYQNNGWTAQSNGKNSWILTHHCS</sequence>
<accession>A0AAU8J7L1</accession>
<evidence type="ECO:0000256" key="1">
    <source>
        <dbReference type="SAM" id="MobiDB-lite"/>
    </source>
</evidence>